<dbReference type="Pfam" id="PF05328">
    <property type="entry name" value="CybS"/>
    <property type="match status" value="1"/>
</dbReference>
<keyword evidence="9 15" id="KW-1133">Transmembrane helix</keyword>
<dbReference type="GO" id="GO:0005743">
    <property type="term" value="C:mitochondrial inner membrane"/>
    <property type="evidence" value="ECO:0007669"/>
    <property type="project" value="UniProtKB-SubCell"/>
</dbReference>
<dbReference type="PANTHER" id="PTHR13337:SF2">
    <property type="entry name" value="SUCCINATE DEHYDROGENASE [UBIQUINONE] CYTOCHROME B SMALL SUBUNIT, MITOCHONDRIAL"/>
    <property type="match status" value="1"/>
</dbReference>
<keyword evidence="14 15" id="KW-0479">Metal-binding</keyword>
<evidence type="ECO:0000256" key="10">
    <source>
        <dbReference type="ARBA" id="ARBA00023128"/>
    </source>
</evidence>
<evidence type="ECO:0000256" key="7">
    <source>
        <dbReference type="ARBA" id="ARBA00022792"/>
    </source>
</evidence>
<feature type="transmembrane region" description="Helical" evidence="15">
    <location>
        <begin position="86"/>
        <end position="102"/>
    </location>
</feature>
<proteinExistence type="inferred from homology"/>
<evidence type="ECO:0000256" key="6">
    <source>
        <dbReference type="ARBA" id="ARBA00022692"/>
    </source>
</evidence>
<dbReference type="InterPro" id="IPR007992">
    <property type="entry name" value="CybS"/>
</dbReference>
<evidence type="ECO:0000256" key="2">
    <source>
        <dbReference type="ARBA" id="ARBA00005163"/>
    </source>
</evidence>
<dbReference type="GO" id="GO:0048039">
    <property type="term" value="F:ubiquinone binding"/>
    <property type="evidence" value="ECO:0007669"/>
    <property type="project" value="TreeGrafter"/>
</dbReference>
<dbReference type="GO" id="GO:0006121">
    <property type="term" value="P:mitochondrial electron transport, succinate to ubiquinone"/>
    <property type="evidence" value="ECO:0007669"/>
    <property type="project" value="TreeGrafter"/>
</dbReference>
<feature type="transmembrane region" description="Helical" evidence="15">
    <location>
        <begin position="194"/>
        <end position="220"/>
    </location>
</feature>
<evidence type="ECO:0000256" key="9">
    <source>
        <dbReference type="ARBA" id="ARBA00022989"/>
    </source>
</evidence>
<comment type="function">
    <text evidence="12">Membrane-anchoring subunit of succinate dehydrogenase (SDH) that is involved in complex II of the mitochondrial electron transport chain and is responsible for transferring electrons from succinate to ubiquinone (coenzyme Q). SDH also oxidizes malate to the non-canonical enol form of oxaloacetate, enol-oxaloacetate. Enol-oxaloacetate, which is a potent inhibitor of the succinate dehydrogenase activity, is further isomerized into keto-oxaloacetate.</text>
</comment>
<evidence type="ECO:0000256" key="15">
    <source>
        <dbReference type="RuleBase" id="RU364031"/>
    </source>
</evidence>
<dbReference type="GO" id="GO:0046872">
    <property type="term" value="F:metal ion binding"/>
    <property type="evidence" value="ECO:0007669"/>
    <property type="project" value="UniProtKB-KW"/>
</dbReference>
<evidence type="ECO:0000313" key="16">
    <source>
        <dbReference type="EMBL" id="CAH1247374.1"/>
    </source>
</evidence>
<evidence type="ECO:0000256" key="3">
    <source>
        <dbReference type="ARBA" id="ARBA00007294"/>
    </source>
</evidence>
<evidence type="ECO:0000256" key="1">
    <source>
        <dbReference type="ARBA" id="ARBA00004448"/>
    </source>
</evidence>
<keyword evidence="15" id="KW-0816">Tricarboxylic acid cycle</keyword>
<dbReference type="Proteomes" id="UP000838412">
    <property type="component" value="Chromosome 16"/>
</dbReference>
<dbReference type="AlphaFoldDB" id="A0A8K0EBX9"/>
<keyword evidence="15" id="KW-0349">Heme</keyword>
<keyword evidence="8 15" id="KW-0809">Transit peptide</keyword>
<name>A0A8K0EBX9_BRALA</name>
<comment type="subunit">
    <text evidence="4">Component of complex II composed of four subunits: the flavoprotein (FP) SDHA, iron-sulfur protein (IP) SDHB, and a cytochrome b560 composed of SDHC and SDHD.</text>
</comment>
<feature type="binding site" description="axial binding residue" evidence="14">
    <location>
        <position position="117"/>
    </location>
    <ligand>
        <name>heme b</name>
        <dbReference type="ChEBI" id="CHEBI:60344"/>
        <note>ligand shared with SDHC</note>
    </ligand>
    <ligandPart>
        <name>Fe</name>
        <dbReference type="ChEBI" id="CHEBI:18248"/>
    </ligandPart>
</feature>
<dbReference type="Gene3D" id="1.20.1300.10">
    <property type="entry name" value="Fumarate reductase/succinate dehydrogenase, transmembrane subunit"/>
    <property type="match status" value="2"/>
</dbReference>
<dbReference type="OrthoDB" id="18577at2759"/>
<gene>
    <name evidence="16" type="primary">SDHD</name>
    <name evidence="16" type="ORF">BLAG_LOCUS9058</name>
</gene>
<evidence type="ECO:0000256" key="8">
    <source>
        <dbReference type="ARBA" id="ARBA00022946"/>
    </source>
</evidence>
<comment type="similarity">
    <text evidence="3 15">Belongs to the CybS family.</text>
</comment>
<keyword evidence="15" id="KW-0249">Electron transport</keyword>
<protein>
    <recommendedName>
        <fullName evidence="15">Succinate dehydrogenase [ubiquinone] cytochrome b small subunit</fullName>
    </recommendedName>
</protein>
<keyword evidence="7 15" id="KW-0999">Mitochondrion inner membrane</keyword>
<comment type="subcellular location">
    <subcellularLocation>
        <location evidence="1 15">Mitochondrion inner membrane</location>
        <topology evidence="1 15">Multi-pass membrane protein</topology>
    </subcellularLocation>
</comment>
<evidence type="ECO:0000256" key="13">
    <source>
        <dbReference type="PIRSR" id="PIRSR607992-1"/>
    </source>
</evidence>
<dbReference type="EMBL" id="OV696701">
    <property type="protein sequence ID" value="CAH1247374.1"/>
    <property type="molecule type" value="Genomic_DNA"/>
</dbReference>
<organism evidence="16 17">
    <name type="scientific">Branchiostoma lanceolatum</name>
    <name type="common">Common lancelet</name>
    <name type="synonym">Amphioxus lanceolatum</name>
    <dbReference type="NCBI Taxonomy" id="7740"/>
    <lineage>
        <taxon>Eukaryota</taxon>
        <taxon>Metazoa</taxon>
        <taxon>Chordata</taxon>
        <taxon>Cephalochordata</taxon>
        <taxon>Leptocardii</taxon>
        <taxon>Amphioxiformes</taxon>
        <taxon>Branchiostomatidae</taxon>
        <taxon>Branchiostoma</taxon>
    </lineage>
</organism>
<evidence type="ECO:0000256" key="4">
    <source>
        <dbReference type="ARBA" id="ARBA00011758"/>
    </source>
</evidence>
<keyword evidence="6 15" id="KW-0812">Transmembrane</keyword>
<reference evidence="16" key="1">
    <citation type="submission" date="2022-01" db="EMBL/GenBank/DDBJ databases">
        <authorList>
            <person name="Braso-Vives M."/>
        </authorList>
    </citation>
    <scope>NUCLEOTIDE SEQUENCE</scope>
</reference>
<keyword evidence="10 15" id="KW-0496">Mitochondrion</keyword>
<evidence type="ECO:0000256" key="5">
    <source>
        <dbReference type="ARBA" id="ARBA00022448"/>
    </source>
</evidence>
<keyword evidence="11 15" id="KW-0472">Membrane</keyword>
<dbReference type="PANTHER" id="PTHR13337">
    <property type="entry name" value="SUCCINATE DEHYDROGENASE"/>
    <property type="match status" value="1"/>
</dbReference>
<accession>A0A8K0EBX9</accession>
<keyword evidence="14" id="KW-0408">Iron</keyword>
<dbReference type="GO" id="GO:0006099">
    <property type="term" value="P:tricarboxylic acid cycle"/>
    <property type="evidence" value="ECO:0007669"/>
    <property type="project" value="UniProtKB-KW"/>
</dbReference>
<evidence type="ECO:0000256" key="11">
    <source>
        <dbReference type="ARBA" id="ARBA00023136"/>
    </source>
</evidence>
<sequence length="227" mass="25074">MDNAISYFLARVENSKDKNTKMAATAGILRLANRNLLLGPQLMTRPFVASGLAHRNRLQAAPTTQFHTSPRSLAALASSHWNAERVLVLGMLGIFPLAYFVHNPAIDYGVAAAVVLHGHWGFEQILTDYIHGPLLPRLSKLGLYGASVLAFAGLCFFNYNMITVVYLFISRGFEQILTDYIHGPLLPRLSKLGLYAASVLAFTGLCFFNYNMITAVFYLFPGDLSRS</sequence>
<dbReference type="InterPro" id="IPR034804">
    <property type="entry name" value="SQR/QFR_C/D"/>
</dbReference>
<keyword evidence="17" id="KW-1185">Reference proteome</keyword>
<evidence type="ECO:0000256" key="12">
    <source>
        <dbReference type="ARBA" id="ARBA00045847"/>
    </source>
</evidence>
<evidence type="ECO:0000313" key="17">
    <source>
        <dbReference type="Proteomes" id="UP000838412"/>
    </source>
</evidence>
<comment type="pathway">
    <text evidence="2">Carbohydrate metabolism; tricarboxylic acid cycle.</text>
</comment>
<feature type="binding site" evidence="13">
    <location>
        <position position="129"/>
    </location>
    <ligand>
        <name>a ubiquinone</name>
        <dbReference type="ChEBI" id="CHEBI:16389"/>
        <note>ligand shared with IP/SDHB</note>
    </ligand>
</feature>
<evidence type="ECO:0000256" key="14">
    <source>
        <dbReference type="PIRSR" id="PIRSR607992-2"/>
    </source>
</evidence>
<feature type="transmembrane region" description="Helical" evidence="15">
    <location>
        <begin position="141"/>
        <end position="169"/>
    </location>
</feature>
<keyword evidence="5 15" id="KW-0813">Transport</keyword>
<dbReference type="GO" id="GO:0020037">
    <property type="term" value="F:heme binding"/>
    <property type="evidence" value="ECO:0007669"/>
    <property type="project" value="TreeGrafter"/>
</dbReference>